<organism evidence="3 4">
    <name type="scientific">Penicillium camemberti (strain FM 013)</name>
    <dbReference type="NCBI Taxonomy" id="1429867"/>
    <lineage>
        <taxon>Eukaryota</taxon>
        <taxon>Fungi</taxon>
        <taxon>Dikarya</taxon>
        <taxon>Ascomycota</taxon>
        <taxon>Pezizomycotina</taxon>
        <taxon>Eurotiomycetes</taxon>
        <taxon>Eurotiomycetidae</taxon>
        <taxon>Eurotiales</taxon>
        <taxon>Aspergillaceae</taxon>
        <taxon>Penicillium</taxon>
    </lineage>
</organism>
<protein>
    <submittedName>
        <fullName evidence="3">Str. FM013</fullName>
    </submittedName>
</protein>
<feature type="transmembrane region" description="Helical" evidence="1">
    <location>
        <begin position="185"/>
        <end position="207"/>
    </location>
</feature>
<evidence type="ECO:0000313" key="4">
    <source>
        <dbReference type="Proteomes" id="UP000053732"/>
    </source>
</evidence>
<feature type="transmembrane region" description="Helical" evidence="1">
    <location>
        <begin position="227"/>
        <end position="246"/>
    </location>
</feature>
<name>A0A0G4PKJ2_PENC3</name>
<evidence type="ECO:0000256" key="2">
    <source>
        <dbReference type="SAM" id="SignalP"/>
    </source>
</evidence>
<dbReference type="AlphaFoldDB" id="A0A0G4PKJ2"/>
<keyword evidence="1" id="KW-0812">Transmembrane</keyword>
<reference evidence="3 4" key="1">
    <citation type="journal article" date="2014" name="Nat. Commun.">
        <title>Multiple recent horizontal transfers of a large genomic region in cheese making fungi.</title>
        <authorList>
            <person name="Cheeseman K."/>
            <person name="Ropars J."/>
            <person name="Renault P."/>
            <person name="Dupont J."/>
            <person name="Gouzy J."/>
            <person name="Branca A."/>
            <person name="Abraham A.L."/>
            <person name="Ceppi M."/>
            <person name="Conseiller E."/>
            <person name="Debuchy R."/>
            <person name="Malagnac F."/>
            <person name="Goarin A."/>
            <person name="Silar P."/>
            <person name="Lacoste S."/>
            <person name="Sallet E."/>
            <person name="Bensimon A."/>
            <person name="Giraud T."/>
            <person name="Brygoo Y."/>
        </authorList>
    </citation>
    <scope>NUCLEOTIDE SEQUENCE [LARGE SCALE GENOMIC DNA]</scope>
    <source>
        <strain evidence="4">FM 013</strain>
    </source>
</reference>
<keyword evidence="1" id="KW-0472">Membrane</keyword>
<feature type="chain" id="PRO_5005195758" evidence="2">
    <location>
        <begin position="24"/>
        <end position="342"/>
    </location>
</feature>
<feature type="transmembrane region" description="Helical" evidence="1">
    <location>
        <begin position="156"/>
        <end position="173"/>
    </location>
</feature>
<feature type="transmembrane region" description="Helical" evidence="1">
    <location>
        <begin position="117"/>
        <end position="136"/>
    </location>
</feature>
<evidence type="ECO:0000313" key="3">
    <source>
        <dbReference type="EMBL" id="CRL26721.1"/>
    </source>
</evidence>
<keyword evidence="2" id="KW-0732">Signal</keyword>
<sequence length="342" mass="37447">MRWLPVFLVLFSVITLFIYGSNAEQFEHWYPFYEWTLTQEGEAPTCLKEHADAVKILGPQNSMTCKNLVSCIYNNTKEIDKADMSSALVLLGLAPTVLGQMGPTLNHKAQLCVQSPILGLLCVLGAPSIAFGMPWARTTPVTPTNANAFASGEMWFFSWISWAFNCIFCGRMQKPAQQTEPPTQSIWIILLKYSLAVGAAVNVFLNAWTLSRQTIVSWKCTSSYLEFLWLSLTLVPICLAVVATSVERSESTGSGSKGRPLWSRIFYSLSNIAGAVHVLFGTVMFSSVLFIGTLDALGVVGRLTASTLVCQFITALELERVEDTEQELKDAGNSGAGSNSGR</sequence>
<dbReference type="EMBL" id="HG793152">
    <property type="protein sequence ID" value="CRL26721.1"/>
    <property type="molecule type" value="Genomic_DNA"/>
</dbReference>
<evidence type="ECO:0000256" key="1">
    <source>
        <dbReference type="SAM" id="Phobius"/>
    </source>
</evidence>
<keyword evidence="1" id="KW-1133">Transmembrane helix</keyword>
<keyword evidence="4" id="KW-1185">Reference proteome</keyword>
<proteinExistence type="predicted"/>
<gene>
    <name evidence="3" type="ORF">PCAMFM013_S019g000138</name>
</gene>
<accession>A0A0G4PKJ2</accession>
<feature type="transmembrane region" description="Helical" evidence="1">
    <location>
        <begin position="266"/>
        <end position="291"/>
    </location>
</feature>
<feature type="signal peptide" evidence="2">
    <location>
        <begin position="1"/>
        <end position="23"/>
    </location>
</feature>
<dbReference type="Proteomes" id="UP000053732">
    <property type="component" value="Unassembled WGS sequence"/>
</dbReference>